<evidence type="ECO:0000256" key="1">
    <source>
        <dbReference type="ARBA" id="ARBA00004141"/>
    </source>
</evidence>
<feature type="transmembrane region" description="Helical" evidence="6">
    <location>
        <begin position="88"/>
        <end position="109"/>
    </location>
</feature>
<feature type="domain" description="Amino acid permease/ SLC12A" evidence="7">
    <location>
        <begin position="2"/>
        <end position="152"/>
    </location>
</feature>
<feature type="transmembrane region" description="Helical" evidence="6">
    <location>
        <begin position="55"/>
        <end position="76"/>
    </location>
</feature>
<keyword evidence="5 6" id="KW-0472">Membrane</keyword>
<sequence length="170" mass="18831">MLRTAGPHGMLLSFIFFTVLAWGVVQFITDIISIWPVRGALVDFVRYFVDEDLALTVGAAYWFTYSINFAAHMTAVAGEVAVWQVPRWIDRSILFFLVPLVLICINNLGVRLYGFVGLVGGITKLVLTAAVIIICMSLINNRGASDAEGELHKQFWRGTTTSYDTGTAQH</sequence>
<reference evidence="8 9" key="1">
    <citation type="submission" date="2024-09" db="EMBL/GenBank/DDBJ databases">
        <title>Rethinking Asexuality: The Enigmatic Case of Functional Sexual Genes in Lepraria (Stereocaulaceae).</title>
        <authorList>
            <person name="Doellman M."/>
            <person name="Sun Y."/>
            <person name="Barcenas-Pena A."/>
            <person name="Lumbsch H.T."/>
            <person name="Grewe F."/>
        </authorList>
    </citation>
    <scope>NUCLEOTIDE SEQUENCE [LARGE SCALE GENOMIC DNA]</scope>
    <source>
        <strain evidence="8 9">Grewe 0041</strain>
    </source>
</reference>
<accession>A0ABR4B8H7</accession>
<evidence type="ECO:0000256" key="6">
    <source>
        <dbReference type="SAM" id="Phobius"/>
    </source>
</evidence>
<dbReference type="Pfam" id="PF00324">
    <property type="entry name" value="AA_permease"/>
    <property type="match status" value="1"/>
</dbReference>
<name>A0ABR4B8H7_9LECA</name>
<dbReference type="PANTHER" id="PTHR43495">
    <property type="entry name" value="GABA PERMEASE"/>
    <property type="match status" value="1"/>
</dbReference>
<keyword evidence="4 6" id="KW-1133">Transmembrane helix</keyword>
<evidence type="ECO:0000256" key="5">
    <source>
        <dbReference type="ARBA" id="ARBA00023136"/>
    </source>
</evidence>
<gene>
    <name evidence="8" type="ORF">ABVK25_006501</name>
</gene>
<organism evidence="8 9">
    <name type="scientific">Lepraria finkii</name>
    <dbReference type="NCBI Taxonomy" id="1340010"/>
    <lineage>
        <taxon>Eukaryota</taxon>
        <taxon>Fungi</taxon>
        <taxon>Dikarya</taxon>
        <taxon>Ascomycota</taxon>
        <taxon>Pezizomycotina</taxon>
        <taxon>Lecanoromycetes</taxon>
        <taxon>OSLEUM clade</taxon>
        <taxon>Lecanoromycetidae</taxon>
        <taxon>Lecanorales</taxon>
        <taxon>Lecanorineae</taxon>
        <taxon>Stereocaulaceae</taxon>
        <taxon>Lepraria</taxon>
    </lineage>
</organism>
<dbReference type="InterPro" id="IPR004841">
    <property type="entry name" value="AA-permease/SLC12A_dom"/>
</dbReference>
<protein>
    <recommendedName>
        <fullName evidence="7">Amino acid permease/ SLC12A domain-containing protein</fullName>
    </recommendedName>
</protein>
<dbReference type="PANTHER" id="PTHR43495:SF5">
    <property type="entry name" value="GAMMA-AMINOBUTYRIC ACID PERMEASE"/>
    <property type="match status" value="1"/>
</dbReference>
<evidence type="ECO:0000259" key="7">
    <source>
        <dbReference type="Pfam" id="PF00324"/>
    </source>
</evidence>
<dbReference type="EMBL" id="JBHFEH010000022">
    <property type="protein sequence ID" value="KAL2053176.1"/>
    <property type="molecule type" value="Genomic_DNA"/>
</dbReference>
<evidence type="ECO:0000313" key="9">
    <source>
        <dbReference type="Proteomes" id="UP001590951"/>
    </source>
</evidence>
<keyword evidence="2" id="KW-0813">Transport</keyword>
<comment type="caution">
    <text evidence="8">The sequence shown here is derived from an EMBL/GenBank/DDBJ whole genome shotgun (WGS) entry which is preliminary data.</text>
</comment>
<evidence type="ECO:0000256" key="3">
    <source>
        <dbReference type="ARBA" id="ARBA00022692"/>
    </source>
</evidence>
<keyword evidence="3 6" id="KW-0812">Transmembrane</keyword>
<keyword evidence="9" id="KW-1185">Reference proteome</keyword>
<feature type="transmembrane region" description="Helical" evidence="6">
    <location>
        <begin position="115"/>
        <end position="139"/>
    </location>
</feature>
<evidence type="ECO:0000256" key="4">
    <source>
        <dbReference type="ARBA" id="ARBA00022989"/>
    </source>
</evidence>
<evidence type="ECO:0000313" key="8">
    <source>
        <dbReference type="EMBL" id="KAL2053176.1"/>
    </source>
</evidence>
<feature type="transmembrane region" description="Helical" evidence="6">
    <location>
        <begin position="12"/>
        <end position="35"/>
    </location>
</feature>
<dbReference type="Gene3D" id="1.20.1740.10">
    <property type="entry name" value="Amino acid/polyamine transporter I"/>
    <property type="match status" value="1"/>
</dbReference>
<evidence type="ECO:0000256" key="2">
    <source>
        <dbReference type="ARBA" id="ARBA00022448"/>
    </source>
</evidence>
<dbReference type="Proteomes" id="UP001590951">
    <property type="component" value="Unassembled WGS sequence"/>
</dbReference>
<comment type="subcellular location">
    <subcellularLocation>
        <location evidence="1">Membrane</location>
        <topology evidence="1">Multi-pass membrane protein</topology>
    </subcellularLocation>
</comment>
<proteinExistence type="predicted"/>